<dbReference type="InterPro" id="IPR054364">
    <property type="entry name" value="Ca3427-like_PBP2"/>
</dbReference>
<evidence type="ECO:0000256" key="2">
    <source>
        <dbReference type="ARBA" id="ARBA00010742"/>
    </source>
</evidence>
<accession>A0A9W8AKK7</accession>
<keyword evidence="3" id="KW-0732">Signal</keyword>
<feature type="domain" description="Ca3427-like PBP 2" evidence="4">
    <location>
        <begin position="120"/>
        <end position="230"/>
    </location>
</feature>
<reference evidence="5" key="1">
    <citation type="submission" date="2022-07" db="EMBL/GenBank/DDBJ databases">
        <title>Phylogenomic reconstructions and comparative analyses of Kickxellomycotina fungi.</title>
        <authorList>
            <person name="Reynolds N.K."/>
            <person name="Stajich J.E."/>
            <person name="Barry K."/>
            <person name="Grigoriev I.V."/>
            <person name="Crous P."/>
            <person name="Smith M.E."/>
        </authorList>
    </citation>
    <scope>NUCLEOTIDE SEQUENCE</scope>
    <source>
        <strain evidence="5">RSA 1196</strain>
    </source>
</reference>
<keyword evidence="6" id="KW-1185">Reference proteome</keyword>
<comment type="caution">
    <text evidence="5">The sequence shown here is derived from an EMBL/GenBank/DDBJ whole genome shotgun (WGS) entry which is preliminary data.</text>
</comment>
<evidence type="ECO:0000313" key="5">
    <source>
        <dbReference type="EMBL" id="KAJ1957900.1"/>
    </source>
</evidence>
<sequence>MIEKDRVAYTTQRLHDGKKAEIQAVLAVNNKDIMKLRIGVVPEHFSSPVFIYDQQGKFQARGVDVEVVICEAGTGDMVKRLQQGDLDLAFCVTEGLTTAVANDPRPIRMVGTYVTSPLCWSVSTGFHSAHQGLDTLRNGTIGISRFGSGSHIMALYMADQHQWPKTRSDETTGADIEDTQERQGLQFRVLHNLPGLAQAAEKGEVDAFLWEVFTTKHLYKSQQLRPIGQVVPPWSSFTIGARVHQLLDNPEGQLAVRRFLEVLNEAVQEFLAGMTQETKDNNGSEALPPSLRFLMERFHYSQADALAWFKTVRYPSDVRDISRQELGQCIRILRNTGAIHNPDQTEDHLVDSQVAHWI</sequence>
<organism evidence="5 6">
    <name type="scientific">Dispira parvispora</name>
    <dbReference type="NCBI Taxonomy" id="1520584"/>
    <lineage>
        <taxon>Eukaryota</taxon>
        <taxon>Fungi</taxon>
        <taxon>Fungi incertae sedis</taxon>
        <taxon>Zoopagomycota</taxon>
        <taxon>Kickxellomycotina</taxon>
        <taxon>Dimargaritomycetes</taxon>
        <taxon>Dimargaritales</taxon>
        <taxon>Dimargaritaceae</taxon>
        <taxon>Dispira</taxon>
    </lineage>
</organism>
<comment type="similarity">
    <text evidence="2">Belongs to the bacterial solute-binding protein SsuA/TauA family.</text>
</comment>
<protein>
    <recommendedName>
        <fullName evidence="4">Ca3427-like PBP 2 domain-containing protein</fullName>
    </recommendedName>
</protein>
<dbReference type="GO" id="GO:0042597">
    <property type="term" value="C:periplasmic space"/>
    <property type="evidence" value="ECO:0007669"/>
    <property type="project" value="UniProtKB-SubCell"/>
</dbReference>
<evidence type="ECO:0000313" key="6">
    <source>
        <dbReference type="Proteomes" id="UP001150925"/>
    </source>
</evidence>
<name>A0A9W8AKK7_9FUNG</name>
<dbReference type="Pfam" id="PF22384">
    <property type="entry name" value="PBP2_Ca3427_like"/>
    <property type="match status" value="1"/>
</dbReference>
<proteinExistence type="inferred from homology"/>
<gene>
    <name evidence="5" type="ORF">IWQ62_004994</name>
</gene>
<dbReference type="SUPFAM" id="SSF53850">
    <property type="entry name" value="Periplasmic binding protein-like II"/>
    <property type="match status" value="1"/>
</dbReference>
<dbReference type="Proteomes" id="UP001150925">
    <property type="component" value="Unassembled WGS sequence"/>
</dbReference>
<dbReference type="OrthoDB" id="1363at2759"/>
<dbReference type="AlphaFoldDB" id="A0A9W8AKK7"/>
<dbReference type="PANTHER" id="PTHR30024:SF47">
    <property type="entry name" value="TAURINE-BINDING PERIPLASMIC PROTEIN"/>
    <property type="match status" value="1"/>
</dbReference>
<evidence type="ECO:0000256" key="1">
    <source>
        <dbReference type="ARBA" id="ARBA00004418"/>
    </source>
</evidence>
<comment type="subcellular location">
    <subcellularLocation>
        <location evidence="1">Periplasm</location>
    </subcellularLocation>
</comment>
<evidence type="ECO:0000259" key="4">
    <source>
        <dbReference type="Pfam" id="PF22384"/>
    </source>
</evidence>
<dbReference type="EMBL" id="JANBPY010001868">
    <property type="protein sequence ID" value="KAJ1957900.1"/>
    <property type="molecule type" value="Genomic_DNA"/>
</dbReference>
<evidence type="ECO:0000256" key="3">
    <source>
        <dbReference type="ARBA" id="ARBA00022729"/>
    </source>
</evidence>
<dbReference type="Gene3D" id="3.40.190.10">
    <property type="entry name" value="Periplasmic binding protein-like II"/>
    <property type="match status" value="2"/>
</dbReference>
<dbReference type="PANTHER" id="PTHR30024">
    <property type="entry name" value="ALIPHATIC SULFONATES-BINDING PROTEIN-RELATED"/>
    <property type="match status" value="1"/>
</dbReference>